<dbReference type="PROSITE" id="PS51257">
    <property type="entry name" value="PROKAR_LIPOPROTEIN"/>
    <property type="match status" value="1"/>
</dbReference>
<evidence type="ECO:0000313" key="1">
    <source>
        <dbReference type="EMBL" id="UYZ10847.1"/>
    </source>
</evidence>
<dbReference type="Proteomes" id="UP000298735">
    <property type="component" value="Plasmid pAtCFBP5507a"/>
</dbReference>
<dbReference type="AlphaFoldDB" id="A0A4Z1QUC4"/>
<keyword evidence="1" id="KW-0614">Plasmid</keyword>
<accession>A0A4Z1QUC4</accession>
<dbReference type="OrthoDB" id="8400245at2"/>
<organism evidence="1 2">
    <name type="scientific">Agrobacterium salinitolerans</name>
    <dbReference type="NCBI Taxonomy" id="1183413"/>
    <lineage>
        <taxon>Bacteria</taxon>
        <taxon>Pseudomonadati</taxon>
        <taxon>Pseudomonadota</taxon>
        <taxon>Alphaproteobacteria</taxon>
        <taxon>Hyphomicrobiales</taxon>
        <taxon>Rhizobiaceae</taxon>
        <taxon>Rhizobium/Agrobacterium group</taxon>
        <taxon>Agrobacterium</taxon>
    </lineage>
</organism>
<evidence type="ECO:0000313" key="2">
    <source>
        <dbReference type="Proteomes" id="UP000298735"/>
    </source>
</evidence>
<gene>
    <name evidence="1" type="ORF">CFBP5507_25245</name>
</gene>
<proteinExistence type="predicted"/>
<sequence length="160" mass="17388">MRAAVTQRRISPIRVAEILDDATASYSISAQACFENLHGAANRMAGLLVLLAIKKSRHILDWDVKKAAAELVKAGNEEFRGLTPTPRSLHFHRHLGKAAGLLAIALKDIDQTLSGAAGARDPLAPLRAGWEELRIASKYLPGFEIVDFEHSCCALHQTAN</sequence>
<geneLocation type="plasmid" evidence="1 2">
    <name>pAtCFBP5507a</name>
</geneLocation>
<protein>
    <submittedName>
        <fullName evidence="1">Uncharacterized protein</fullName>
    </submittedName>
</protein>
<dbReference type="KEGG" id="asal:CFBP5507_25245"/>
<dbReference type="RefSeq" id="WP_137409346.1">
    <property type="nucleotide sequence ID" value="NZ_CP109970.1"/>
</dbReference>
<dbReference type="EMBL" id="CP109970">
    <property type="protein sequence ID" value="UYZ10847.1"/>
    <property type="molecule type" value="Genomic_DNA"/>
</dbReference>
<reference evidence="1" key="1">
    <citation type="submission" date="2022-10" db="EMBL/GenBank/DDBJ databases">
        <title>Complete genome sequence of Agrobacterium salinitolerans CFBP5507.</title>
        <authorList>
            <person name="Tchabashvili S."/>
            <person name="Yen H.-C."/>
            <person name="Haryono M."/>
            <person name="Lin Y.-C."/>
            <person name="Lai E.-M."/>
            <person name="Kuo C.-H."/>
        </authorList>
    </citation>
    <scope>NUCLEOTIDE SEQUENCE</scope>
    <source>
        <strain evidence="1">CFBP5507</strain>
        <plasmid evidence="1">pAtCFBP5507a</plasmid>
    </source>
</reference>
<name>A0A4Z1QUC4_9HYPH</name>